<dbReference type="EMBL" id="JACJVO010000032">
    <property type="protein sequence ID" value="MBB6734296.1"/>
    <property type="molecule type" value="Genomic_DNA"/>
</dbReference>
<comment type="caution">
    <text evidence="1">The sequence shown here is derived from an EMBL/GenBank/DDBJ whole genome shotgun (WGS) entry which is preliminary data.</text>
</comment>
<dbReference type="Proteomes" id="UP000564644">
    <property type="component" value="Unassembled WGS sequence"/>
</dbReference>
<name>A0A7X0SQN1_9BACL</name>
<protein>
    <submittedName>
        <fullName evidence="1">Uncharacterized protein</fullName>
    </submittedName>
</protein>
<evidence type="ECO:0000313" key="1">
    <source>
        <dbReference type="EMBL" id="MBB6734296.1"/>
    </source>
</evidence>
<dbReference type="RefSeq" id="WP_185131934.1">
    <property type="nucleotide sequence ID" value="NZ_JACJVO010000032.1"/>
</dbReference>
<keyword evidence="2" id="KW-1185">Reference proteome</keyword>
<proteinExistence type="predicted"/>
<gene>
    <name evidence="1" type="ORF">H7C18_25565</name>
</gene>
<organism evidence="1 2">
    <name type="scientific">Cohnella zeiphila</name>
    <dbReference type="NCBI Taxonomy" id="2761120"/>
    <lineage>
        <taxon>Bacteria</taxon>
        <taxon>Bacillati</taxon>
        <taxon>Bacillota</taxon>
        <taxon>Bacilli</taxon>
        <taxon>Bacillales</taxon>
        <taxon>Paenibacillaceae</taxon>
        <taxon>Cohnella</taxon>
    </lineage>
</organism>
<reference evidence="1 2" key="1">
    <citation type="submission" date="2020-08" db="EMBL/GenBank/DDBJ databases">
        <title>Cohnella phylogeny.</title>
        <authorList>
            <person name="Dunlap C."/>
        </authorList>
    </citation>
    <scope>NUCLEOTIDE SEQUENCE [LARGE SCALE GENOMIC DNA]</scope>
    <source>
        <strain evidence="1 2">CBP 2801</strain>
    </source>
</reference>
<accession>A0A7X0SQN1</accession>
<evidence type="ECO:0000313" key="2">
    <source>
        <dbReference type="Proteomes" id="UP000564644"/>
    </source>
</evidence>
<dbReference type="AlphaFoldDB" id="A0A7X0SQN1"/>
<sequence>MSLPPQSAQPLLQESLHNLQYTHLLVRAGRKHLVIYSQENETEVPRAQLTRVRQDDYRLSVANHRGVLKPTPYIGTPNDLLQVLTGKLAAVLARWT</sequence>